<dbReference type="EMBL" id="BJXR01000028">
    <property type="protein sequence ID" value="GEN08429.1"/>
    <property type="molecule type" value="Genomic_DNA"/>
</dbReference>
<proteinExistence type="predicted"/>
<organism evidence="1 2">
    <name type="scientific">Myxococcus fulvus</name>
    <dbReference type="NCBI Taxonomy" id="33"/>
    <lineage>
        <taxon>Bacteria</taxon>
        <taxon>Pseudomonadati</taxon>
        <taxon>Myxococcota</taxon>
        <taxon>Myxococcia</taxon>
        <taxon>Myxococcales</taxon>
        <taxon>Cystobacterineae</taxon>
        <taxon>Myxococcaceae</taxon>
        <taxon>Myxococcus</taxon>
    </lineage>
</organism>
<dbReference type="Proteomes" id="UP000321514">
    <property type="component" value="Unassembled WGS sequence"/>
</dbReference>
<name>A0A511T2P1_MYXFU</name>
<sequence>MRKLLGIASRPGAVIRLLRSARQAPAEALAYFGSEEGFADDGALSRYPRFFQVHIWRRIRATTRSPEIQNRAVTALVGLNHPPDNLIPYLWQCLTDGRLSMVAGTVLEACEPRLRDDELETILRTIEREAPAEDRLTLALVFFSWKRRARTQRFLEASGLWAWRVHVPRECGAIILTLMFPEDHPLACDVCDQQWLAPWLIIGPRATICAGCVRRGTTARSPRHPGCVFCGHAGTETCEVCAEHVETLMKSRTRSPQFRARAPVPSR</sequence>
<comment type="caution">
    <text evidence="1">The sequence shown here is derived from an EMBL/GenBank/DDBJ whole genome shotgun (WGS) entry which is preliminary data.</text>
</comment>
<gene>
    <name evidence="1" type="ORF">MFU01_34660</name>
</gene>
<reference evidence="1 2" key="1">
    <citation type="submission" date="2019-07" db="EMBL/GenBank/DDBJ databases">
        <title>Whole genome shotgun sequence of Myxococcus fulvus NBRC 100333.</title>
        <authorList>
            <person name="Hosoyama A."/>
            <person name="Uohara A."/>
            <person name="Ohji S."/>
            <person name="Ichikawa N."/>
        </authorList>
    </citation>
    <scope>NUCLEOTIDE SEQUENCE [LARGE SCALE GENOMIC DNA]</scope>
    <source>
        <strain evidence="1 2">NBRC 100333</strain>
    </source>
</reference>
<protein>
    <submittedName>
        <fullName evidence="1">Uncharacterized protein</fullName>
    </submittedName>
</protein>
<accession>A0A511T2P1</accession>
<evidence type="ECO:0000313" key="2">
    <source>
        <dbReference type="Proteomes" id="UP000321514"/>
    </source>
</evidence>
<dbReference type="AlphaFoldDB" id="A0A511T2P1"/>
<evidence type="ECO:0000313" key="1">
    <source>
        <dbReference type="EMBL" id="GEN08429.1"/>
    </source>
</evidence>